<reference evidence="3 5" key="2">
    <citation type="submission" date="2016-10" db="EMBL/GenBank/DDBJ databases">
        <authorList>
            <person name="de Groot N.N."/>
        </authorList>
    </citation>
    <scope>NUCLEOTIDE SEQUENCE [LARGE SCALE GENOMIC DNA]</scope>
    <source>
        <strain evidence="3 5">Z-7982</strain>
    </source>
</reference>
<evidence type="ECO:0000313" key="4">
    <source>
        <dbReference type="Proteomes" id="UP000186879"/>
    </source>
</evidence>
<dbReference type="Proteomes" id="UP000267921">
    <property type="component" value="Unassembled WGS sequence"/>
</dbReference>
<dbReference type="RefSeq" id="WP_072561615.1">
    <property type="nucleotide sequence ID" value="NZ_CP017921.1"/>
</dbReference>
<dbReference type="STRING" id="2177.BHR79_06565"/>
<protein>
    <recommendedName>
        <fullName evidence="7">DUF2383 domain-containing protein</fullName>
    </recommendedName>
</protein>
<evidence type="ECO:0008006" key="7">
    <source>
        <dbReference type="Google" id="ProtNLM"/>
    </source>
</evidence>
<accession>A0A1L3Q2U1</accession>
<evidence type="ECO:0000313" key="6">
    <source>
        <dbReference type="Proteomes" id="UP000267921"/>
    </source>
</evidence>
<dbReference type="AlphaFoldDB" id="A0A1L3Q2U1"/>
<name>A0A1L3Q2U1_9EURY</name>
<dbReference type="OrthoDB" id="140697at2157"/>
<dbReference type="KEGG" id="mhaz:BHR79_06565"/>
<gene>
    <name evidence="1" type="ORF">BHR79_06565</name>
    <name evidence="2" type="ORF">EFE40_03685</name>
    <name evidence="3" type="ORF">SAMN04515625_1197</name>
</gene>
<proteinExistence type="predicted"/>
<evidence type="ECO:0000313" key="3">
    <source>
        <dbReference type="EMBL" id="SDW56117.1"/>
    </source>
</evidence>
<reference evidence="1 4" key="1">
    <citation type="submission" date="2016-10" db="EMBL/GenBank/DDBJ databases">
        <title>Methanohalophilus halophilus.</title>
        <authorList>
            <person name="L'haridon S."/>
        </authorList>
    </citation>
    <scope>NUCLEOTIDE SEQUENCE [LARGE SCALE GENOMIC DNA]</scope>
    <source>
        <strain evidence="1 4">Z-7982</strain>
    </source>
</reference>
<dbReference type="Proteomes" id="UP000198669">
    <property type="component" value="Unassembled WGS sequence"/>
</dbReference>
<dbReference type="EMBL" id="FNMU01000003">
    <property type="protein sequence ID" value="SDW56117.1"/>
    <property type="molecule type" value="Genomic_DNA"/>
</dbReference>
<dbReference type="Proteomes" id="UP000186879">
    <property type="component" value="Chromosome"/>
</dbReference>
<keyword evidence="4" id="KW-1185">Reference proteome</keyword>
<sequence length="164" mass="18954">MGIRKEETLISMLEKIYWIETEMVQLSIWEARIEIDDNSDEELEKMALDAERHVNLLIRWFDEIGKGAPDEIPPGLPEENIDFKGLDTPEIFEEILKYVILARKVYSSIKEAKVESLGEVIADKNVNTFFSDIDKIMADKEKHIEICEEKIGSYKSISSSHSFQ</sequence>
<evidence type="ECO:0000313" key="5">
    <source>
        <dbReference type="Proteomes" id="UP000198669"/>
    </source>
</evidence>
<reference evidence="2 6" key="3">
    <citation type="submission" date="2018-10" db="EMBL/GenBank/DDBJ databases">
        <title>Cultivation of a novel Methanohalophilus strain from Kebrit Deep of the Red Sea and a genomic comparison of members of the genus Methanohalophilus.</title>
        <authorList>
            <person name="Guan Y."/>
            <person name="Ngugi D.K."/>
            <person name="Stingl U."/>
        </authorList>
    </citation>
    <scope>NUCLEOTIDE SEQUENCE [LARGE SCALE GENOMIC DNA]</scope>
    <source>
        <strain evidence="2 6">DSM 3094</strain>
    </source>
</reference>
<dbReference type="EMBL" id="RJJG01000003">
    <property type="protein sequence ID" value="RNI09762.1"/>
    <property type="molecule type" value="Genomic_DNA"/>
</dbReference>
<evidence type="ECO:0000313" key="2">
    <source>
        <dbReference type="EMBL" id="RNI09762.1"/>
    </source>
</evidence>
<evidence type="ECO:0000313" key="1">
    <source>
        <dbReference type="EMBL" id="APH39179.1"/>
    </source>
</evidence>
<dbReference type="GeneID" id="30583414"/>
<organism evidence="1 4">
    <name type="scientific">Methanohalophilus halophilus</name>
    <dbReference type="NCBI Taxonomy" id="2177"/>
    <lineage>
        <taxon>Archaea</taxon>
        <taxon>Methanobacteriati</taxon>
        <taxon>Methanobacteriota</taxon>
        <taxon>Stenosarchaea group</taxon>
        <taxon>Methanomicrobia</taxon>
        <taxon>Methanosarcinales</taxon>
        <taxon>Methanosarcinaceae</taxon>
        <taxon>Methanohalophilus</taxon>
    </lineage>
</organism>
<dbReference type="EMBL" id="CP017921">
    <property type="protein sequence ID" value="APH39179.1"/>
    <property type="molecule type" value="Genomic_DNA"/>
</dbReference>